<gene>
    <name evidence="3" type="ORF">GEV33_003766</name>
</gene>
<dbReference type="Proteomes" id="UP000719412">
    <property type="component" value="Unassembled WGS sequence"/>
</dbReference>
<feature type="repeat" description="ANK" evidence="2">
    <location>
        <begin position="50"/>
        <end position="82"/>
    </location>
</feature>
<evidence type="ECO:0000313" key="3">
    <source>
        <dbReference type="EMBL" id="KAH0819025.1"/>
    </source>
</evidence>
<protein>
    <recommendedName>
        <fullName evidence="5">Acyl-CoA-binding domain-containing protein 6</fullName>
    </recommendedName>
</protein>
<evidence type="ECO:0000256" key="2">
    <source>
        <dbReference type="PROSITE-ProRule" id="PRU00023"/>
    </source>
</evidence>
<name>A0A8J6HHT9_TENMO</name>
<evidence type="ECO:0000256" key="1">
    <source>
        <dbReference type="ARBA" id="ARBA00023121"/>
    </source>
</evidence>
<feature type="repeat" description="ANK" evidence="2">
    <location>
        <begin position="17"/>
        <end position="49"/>
    </location>
</feature>
<dbReference type="SUPFAM" id="SSF48403">
    <property type="entry name" value="Ankyrin repeat"/>
    <property type="match status" value="1"/>
</dbReference>
<proteinExistence type="predicted"/>
<dbReference type="PROSITE" id="PS50088">
    <property type="entry name" value="ANK_REPEAT"/>
    <property type="match status" value="2"/>
</dbReference>
<reference evidence="3" key="1">
    <citation type="journal article" date="2020" name="J Insects Food Feed">
        <title>The yellow mealworm (Tenebrio molitor) genome: a resource for the emerging insects as food and feed industry.</title>
        <authorList>
            <person name="Eriksson T."/>
            <person name="Andere A."/>
            <person name="Kelstrup H."/>
            <person name="Emery V."/>
            <person name="Picard C."/>
        </authorList>
    </citation>
    <scope>NUCLEOTIDE SEQUENCE</scope>
    <source>
        <strain evidence="3">Stoneville</strain>
        <tissue evidence="3">Whole head</tissue>
    </source>
</reference>
<keyword evidence="2" id="KW-0040">ANK repeat</keyword>
<dbReference type="SMART" id="SM00248">
    <property type="entry name" value="ANK"/>
    <property type="match status" value="2"/>
</dbReference>
<dbReference type="PROSITE" id="PS50297">
    <property type="entry name" value="ANK_REP_REGION"/>
    <property type="match status" value="2"/>
</dbReference>
<dbReference type="Pfam" id="PF12796">
    <property type="entry name" value="Ank_2"/>
    <property type="match status" value="1"/>
</dbReference>
<comment type="caution">
    <text evidence="3">The sequence shown here is derived from an EMBL/GenBank/DDBJ whole genome shotgun (WGS) entry which is preliminary data.</text>
</comment>
<organism evidence="3 4">
    <name type="scientific">Tenebrio molitor</name>
    <name type="common">Yellow mealworm beetle</name>
    <dbReference type="NCBI Taxonomy" id="7067"/>
    <lineage>
        <taxon>Eukaryota</taxon>
        <taxon>Metazoa</taxon>
        <taxon>Ecdysozoa</taxon>
        <taxon>Arthropoda</taxon>
        <taxon>Hexapoda</taxon>
        <taxon>Insecta</taxon>
        <taxon>Pterygota</taxon>
        <taxon>Neoptera</taxon>
        <taxon>Endopterygota</taxon>
        <taxon>Coleoptera</taxon>
        <taxon>Polyphaga</taxon>
        <taxon>Cucujiformia</taxon>
        <taxon>Tenebrionidae</taxon>
        <taxon>Tenebrio</taxon>
    </lineage>
</organism>
<reference evidence="3" key="2">
    <citation type="submission" date="2021-08" db="EMBL/GenBank/DDBJ databases">
        <authorList>
            <person name="Eriksson T."/>
        </authorList>
    </citation>
    <scope>NUCLEOTIDE SEQUENCE</scope>
    <source>
        <strain evidence="3">Stoneville</strain>
        <tissue evidence="3">Whole head</tissue>
    </source>
</reference>
<dbReference type="PANTHER" id="PTHR24119">
    <property type="entry name" value="ACYL-COA-BINDING DOMAIN-CONTAINING PROTEIN 6"/>
    <property type="match status" value="1"/>
</dbReference>
<dbReference type="AlphaFoldDB" id="A0A8J6HHT9"/>
<keyword evidence="4" id="KW-1185">Reference proteome</keyword>
<evidence type="ECO:0000313" key="4">
    <source>
        <dbReference type="Proteomes" id="UP000719412"/>
    </source>
</evidence>
<dbReference type="Gene3D" id="1.25.40.20">
    <property type="entry name" value="Ankyrin repeat-containing domain"/>
    <property type="match status" value="2"/>
</dbReference>
<evidence type="ECO:0008006" key="5">
    <source>
        <dbReference type="Google" id="ProtNLM"/>
    </source>
</evidence>
<sequence>MLQSSDGKDLLDKVDEDGLGLIHWAADRGSVEVLRVLISCGGDVNLQDSEGQTALHYASSCGHEDCVKSLLENNARRDILDNDGSSPEDVACDGTVKELFVNFV</sequence>
<dbReference type="GO" id="GO:0000062">
    <property type="term" value="F:fatty-acyl-CoA binding"/>
    <property type="evidence" value="ECO:0007669"/>
    <property type="project" value="TreeGrafter"/>
</dbReference>
<dbReference type="PANTHER" id="PTHR24119:SF0">
    <property type="entry name" value="ACYL-COA-BINDING DOMAIN-CONTAINING PROTEIN 6"/>
    <property type="match status" value="1"/>
</dbReference>
<dbReference type="InterPro" id="IPR002110">
    <property type="entry name" value="Ankyrin_rpt"/>
</dbReference>
<dbReference type="InterPro" id="IPR036770">
    <property type="entry name" value="Ankyrin_rpt-contain_sf"/>
</dbReference>
<accession>A0A8J6HHT9</accession>
<keyword evidence="1" id="KW-0446">Lipid-binding</keyword>
<dbReference type="EMBL" id="JABDTM020015895">
    <property type="protein sequence ID" value="KAH0819025.1"/>
    <property type="molecule type" value="Genomic_DNA"/>
</dbReference>